<dbReference type="GO" id="GO:0016887">
    <property type="term" value="F:ATP hydrolysis activity"/>
    <property type="evidence" value="ECO:0007669"/>
    <property type="project" value="TreeGrafter"/>
</dbReference>
<dbReference type="InterPro" id="IPR027417">
    <property type="entry name" value="P-loop_NTPase"/>
</dbReference>
<dbReference type="Pfam" id="PF01656">
    <property type="entry name" value="CbiA"/>
    <property type="match status" value="1"/>
</dbReference>
<dbReference type="GO" id="GO:0005524">
    <property type="term" value="F:ATP binding"/>
    <property type="evidence" value="ECO:0007669"/>
    <property type="project" value="TreeGrafter"/>
</dbReference>
<evidence type="ECO:0000313" key="4">
    <source>
        <dbReference type="Proteomes" id="UP000196230"/>
    </source>
</evidence>
<evidence type="ECO:0000313" key="3">
    <source>
        <dbReference type="EMBL" id="SJN15324.1"/>
    </source>
</evidence>
<dbReference type="GO" id="GO:0005829">
    <property type="term" value="C:cytosol"/>
    <property type="evidence" value="ECO:0007669"/>
    <property type="project" value="TreeGrafter"/>
</dbReference>
<organism evidence="3 4">
    <name type="scientific">Micrococcus lylae</name>
    <dbReference type="NCBI Taxonomy" id="1273"/>
    <lineage>
        <taxon>Bacteria</taxon>
        <taxon>Bacillati</taxon>
        <taxon>Actinomycetota</taxon>
        <taxon>Actinomycetes</taxon>
        <taxon>Micrococcales</taxon>
        <taxon>Micrococcaceae</taxon>
        <taxon>Micrococcus</taxon>
    </lineage>
</organism>
<name>A0A1R4I6T7_9MICC</name>
<dbReference type="InterPro" id="IPR050625">
    <property type="entry name" value="ParA/MinD_ATPase"/>
</dbReference>
<dbReference type="SUPFAM" id="SSF52540">
    <property type="entry name" value="P-loop containing nucleoside triphosphate hydrolases"/>
    <property type="match status" value="1"/>
</dbReference>
<dbReference type="Gene3D" id="3.40.50.300">
    <property type="entry name" value="P-loop containing nucleotide triphosphate hydrolases"/>
    <property type="match status" value="1"/>
</dbReference>
<dbReference type="RefSeq" id="WP_087133247.1">
    <property type="nucleotide sequence ID" value="NZ_FUKP01000001.1"/>
</dbReference>
<feature type="region of interest" description="Disordered" evidence="1">
    <location>
        <begin position="128"/>
        <end position="157"/>
    </location>
</feature>
<dbReference type="GO" id="GO:0051782">
    <property type="term" value="P:negative regulation of cell division"/>
    <property type="evidence" value="ECO:0007669"/>
    <property type="project" value="TreeGrafter"/>
</dbReference>
<protein>
    <submittedName>
        <fullName evidence="3">ATPases involved in chromosome partitioning-like</fullName>
    </submittedName>
</protein>
<feature type="region of interest" description="Disordered" evidence="1">
    <location>
        <begin position="535"/>
        <end position="554"/>
    </location>
</feature>
<gene>
    <name evidence="3" type="ORF">FM125_00080</name>
</gene>
<dbReference type="InterPro" id="IPR002586">
    <property type="entry name" value="CobQ/CobB/MinD/ParA_Nub-bd_dom"/>
</dbReference>
<feature type="compositionally biased region" description="Low complexity" evidence="1">
    <location>
        <begin position="203"/>
        <end position="214"/>
    </location>
</feature>
<proteinExistence type="predicted"/>
<dbReference type="PANTHER" id="PTHR43384">
    <property type="entry name" value="SEPTUM SITE-DETERMINING PROTEIN MIND HOMOLOG, CHLOROPLASTIC-RELATED"/>
    <property type="match status" value="1"/>
</dbReference>
<feature type="domain" description="CobQ/CobB/MinD/ParA nucleotide binding" evidence="2">
    <location>
        <begin position="281"/>
        <end position="511"/>
    </location>
</feature>
<feature type="region of interest" description="Disordered" evidence="1">
    <location>
        <begin position="169"/>
        <end position="286"/>
    </location>
</feature>
<dbReference type="GO" id="GO:0009898">
    <property type="term" value="C:cytoplasmic side of plasma membrane"/>
    <property type="evidence" value="ECO:0007669"/>
    <property type="project" value="TreeGrafter"/>
</dbReference>
<sequence>MRVFVATTLVPGLDLVGPLERVQSEVTVLRRVEDAAELLAVARSGTVDVLLMAGDLAPLSRGLLGELDSLPRPVGLVAVSEVSADRTRARALGVRTLRADVDPLELADALAAAARDAQTGLRHVRVAEDPAADDAEPLPETLTGTGPDAGQGPEQAADQGIEQNAVADGGAFRPGHAVGGPGRTADAAQGRGRSPSGTGGASADGAPAGGADASEAQDPGTVGEFGSADTAPEESGSTGEADPRRVRAGRSSAGGTEASGPAATPDASGSGRPRAGRITAVWGPAGAPGRTTVAVNLAAEAAALGARVLLVDADTYAPAAGVLLGLTDESAGLAQAARAADRGRLDRSALDSAAVRVRAAGADLCVLTGLTRPERWPELRGAALEEVMRCAREGWDEVVVDVGFCLEEDEELSFDIPAPQRNGATLAALRAADRILAVGGGDSVGLPRLMRGVDALREAVPDGPKPEVVVNRVRPAASGTAPQSQITAVWRRFGPGLPITAFLPADPAACDRALLGGQLLAEAAPKSPLRKALRELADPGPPRTPGPVTVPGSARLSPLRRLGTAVAAALRRGRAAGASAPRTEAGPAERAVPSVVEAPGEAAGRD</sequence>
<accession>A0A1R4I6T7</accession>
<evidence type="ECO:0000256" key="1">
    <source>
        <dbReference type="SAM" id="MobiDB-lite"/>
    </source>
</evidence>
<feature type="region of interest" description="Disordered" evidence="1">
    <location>
        <begin position="570"/>
        <end position="606"/>
    </location>
</feature>
<reference evidence="3 4" key="1">
    <citation type="submission" date="2017-02" db="EMBL/GenBank/DDBJ databases">
        <authorList>
            <person name="Peterson S.W."/>
        </authorList>
    </citation>
    <scope>NUCLEOTIDE SEQUENCE [LARGE SCALE GENOMIC DNA]</scope>
    <source>
        <strain evidence="3 4">2B3F</strain>
    </source>
</reference>
<dbReference type="PANTHER" id="PTHR43384:SF11">
    <property type="entry name" value="SEPTUM SITE DETERMINING PROTEIN"/>
    <property type="match status" value="1"/>
</dbReference>
<dbReference type="AlphaFoldDB" id="A0A1R4I6T7"/>
<evidence type="ECO:0000259" key="2">
    <source>
        <dbReference type="Pfam" id="PF01656"/>
    </source>
</evidence>
<dbReference type="Proteomes" id="UP000196230">
    <property type="component" value="Unassembled WGS sequence"/>
</dbReference>
<feature type="compositionally biased region" description="Low complexity" evidence="1">
    <location>
        <begin position="570"/>
        <end position="582"/>
    </location>
</feature>
<dbReference type="EMBL" id="FUKP01000001">
    <property type="protein sequence ID" value="SJN15324.1"/>
    <property type="molecule type" value="Genomic_DNA"/>
</dbReference>